<dbReference type="CDD" id="cd00037">
    <property type="entry name" value="CLECT"/>
    <property type="match status" value="1"/>
</dbReference>
<evidence type="ECO:0000313" key="3">
    <source>
        <dbReference type="EnsemblMetazoa" id="G9776.1:cds"/>
    </source>
</evidence>
<dbReference type="PROSITE" id="PS50041">
    <property type="entry name" value="C_TYPE_LECTIN_2"/>
    <property type="match status" value="1"/>
</dbReference>
<proteinExistence type="predicted"/>
<organism evidence="3 4">
    <name type="scientific">Magallana gigas</name>
    <name type="common">Pacific oyster</name>
    <name type="synonym">Crassostrea gigas</name>
    <dbReference type="NCBI Taxonomy" id="29159"/>
    <lineage>
        <taxon>Eukaryota</taxon>
        <taxon>Metazoa</taxon>
        <taxon>Spiralia</taxon>
        <taxon>Lophotrochozoa</taxon>
        <taxon>Mollusca</taxon>
        <taxon>Bivalvia</taxon>
        <taxon>Autobranchia</taxon>
        <taxon>Pteriomorphia</taxon>
        <taxon>Ostreida</taxon>
        <taxon>Ostreoidea</taxon>
        <taxon>Ostreidae</taxon>
        <taxon>Magallana</taxon>
    </lineage>
</organism>
<keyword evidence="1" id="KW-1133">Transmembrane helix</keyword>
<protein>
    <recommendedName>
        <fullName evidence="2">C-type lectin domain-containing protein</fullName>
    </recommendedName>
</protein>
<dbReference type="InterPro" id="IPR001304">
    <property type="entry name" value="C-type_lectin-like"/>
</dbReference>
<feature type="transmembrane region" description="Helical" evidence="1">
    <location>
        <begin position="17"/>
        <end position="36"/>
    </location>
</feature>
<evidence type="ECO:0000313" key="4">
    <source>
        <dbReference type="Proteomes" id="UP000005408"/>
    </source>
</evidence>
<dbReference type="InterPro" id="IPR016186">
    <property type="entry name" value="C-type_lectin-like/link_sf"/>
</dbReference>
<dbReference type="InterPro" id="IPR050801">
    <property type="entry name" value="Ca-Dep_Lectins_ImmuneDev"/>
</dbReference>
<dbReference type="Gene3D" id="3.10.100.10">
    <property type="entry name" value="Mannose-Binding Protein A, subunit A"/>
    <property type="match status" value="1"/>
</dbReference>
<name>A0A8W8P4H3_MAGGI</name>
<dbReference type="OMA" id="NDWICTK"/>
<dbReference type="SMART" id="SM00034">
    <property type="entry name" value="CLECT"/>
    <property type="match status" value="1"/>
</dbReference>
<keyword evidence="4" id="KW-1185">Reference proteome</keyword>
<sequence length="164" mass="18824">MLIDKPSAFEMTTPRSLLMYISLIIIGFGASIEAFLNRCEKGWVPFGRNCYKFSSSTATFKDAMIICNAYGGRLLELKSKWEESWLDLHCHVRGYKPGVWLGVSYIKEEGQFLSLSDARKPRYSNWIRGQPDNAGNENCVSYWTSLGGWNDWICTKKAYYVCEK</sequence>
<dbReference type="SUPFAM" id="SSF56436">
    <property type="entry name" value="C-type lectin-like"/>
    <property type="match status" value="1"/>
</dbReference>
<dbReference type="OrthoDB" id="6133475at2759"/>
<dbReference type="PANTHER" id="PTHR22801">
    <property type="entry name" value="LITHOSTATHINE"/>
    <property type="match status" value="1"/>
</dbReference>
<dbReference type="Proteomes" id="UP000005408">
    <property type="component" value="Unassembled WGS sequence"/>
</dbReference>
<evidence type="ECO:0000256" key="1">
    <source>
        <dbReference type="SAM" id="Phobius"/>
    </source>
</evidence>
<evidence type="ECO:0000259" key="2">
    <source>
        <dbReference type="PROSITE" id="PS50041"/>
    </source>
</evidence>
<dbReference type="PANTHER" id="PTHR22801:SF63">
    <property type="entry name" value="C-TYPE LECTIN DOMAIN-CONTAINING PROTEIN"/>
    <property type="match status" value="1"/>
</dbReference>
<dbReference type="EnsemblMetazoa" id="G9776.1">
    <property type="protein sequence ID" value="G9776.1:cds"/>
    <property type="gene ID" value="G9776"/>
</dbReference>
<dbReference type="Pfam" id="PF00059">
    <property type="entry name" value="Lectin_C"/>
    <property type="match status" value="1"/>
</dbReference>
<feature type="domain" description="C-type lectin" evidence="2">
    <location>
        <begin position="46"/>
        <end position="163"/>
    </location>
</feature>
<keyword evidence="1" id="KW-0472">Membrane</keyword>
<dbReference type="AlphaFoldDB" id="A0A8W8P4H3"/>
<keyword evidence="1" id="KW-0812">Transmembrane</keyword>
<accession>A0A8W8P4H3</accession>
<reference evidence="3" key="1">
    <citation type="submission" date="2022-08" db="UniProtKB">
        <authorList>
            <consortium name="EnsemblMetazoa"/>
        </authorList>
    </citation>
    <scope>IDENTIFICATION</scope>
    <source>
        <strain evidence="3">05x7-T-G4-1.051#20</strain>
    </source>
</reference>
<dbReference type="InterPro" id="IPR016187">
    <property type="entry name" value="CTDL_fold"/>
</dbReference>